<proteinExistence type="predicted"/>
<gene>
    <name evidence="2" type="ORF">SAMN05444420_11059</name>
</gene>
<evidence type="ECO:0000313" key="2">
    <source>
        <dbReference type="EMBL" id="SDX17186.1"/>
    </source>
</evidence>
<dbReference type="Proteomes" id="UP000182771">
    <property type="component" value="Unassembled WGS sequence"/>
</dbReference>
<evidence type="ECO:0000313" key="3">
    <source>
        <dbReference type="Proteomes" id="UP000182771"/>
    </source>
</evidence>
<protein>
    <recommendedName>
        <fullName evidence="1">DUF4325 domain-containing protein</fullName>
    </recommendedName>
</protein>
<reference evidence="2 3" key="1">
    <citation type="submission" date="2016-10" db="EMBL/GenBank/DDBJ databases">
        <authorList>
            <person name="Varghese N."/>
            <person name="Submissions S."/>
        </authorList>
    </citation>
    <scope>NUCLEOTIDE SEQUENCE [LARGE SCALE GENOMIC DNA]</scope>
    <source>
        <strain evidence="2 3">DSM 11449</strain>
    </source>
</reference>
<keyword evidence="3" id="KW-1185">Reference proteome</keyword>
<dbReference type="InterPro" id="IPR025474">
    <property type="entry name" value="DUF4325"/>
</dbReference>
<feature type="domain" description="DUF4325" evidence="1">
    <location>
        <begin position="42"/>
        <end position="103"/>
    </location>
</feature>
<comment type="caution">
    <text evidence="2">The sequence shown here is derived from an EMBL/GenBank/DDBJ whole genome shotgun (WGS) entry which is preliminary data.</text>
</comment>
<dbReference type="AlphaFoldDB" id="A0A1H2ZIG1"/>
<name>A0A1H2ZIG1_9FLAO</name>
<organism evidence="2 3">
    <name type="scientific">Capnocytophaga granulosa</name>
    <dbReference type="NCBI Taxonomy" id="45242"/>
    <lineage>
        <taxon>Bacteria</taxon>
        <taxon>Pseudomonadati</taxon>
        <taxon>Bacteroidota</taxon>
        <taxon>Flavobacteriia</taxon>
        <taxon>Flavobacteriales</taxon>
        <taxon>Flavobacteriaceae</taxon>
        <taxon>Capnocytophaga</taxon>
    </lineage>
</organism>
<sequence>METLGTPIRKREVYDYMSETTNEIHLLLKDILQHDKAITYEDGEKVYVLISQALTKEKKVILDFQGITIVIPAFLHASVGELYKDFDGDFLNNHLILKNIEGTNKVLLDMVIKYTKQYIADPEAFERAIKSTF</sequence>
<accession>A0A1H2ZIG1</accession>
<dbReference type="Pfam" id="PF14213">
    <property type="entry name" value="DUF4325"/>
    <property type="match status" value="1"/>
</dbReference>
<dbReference type="EMBL" id="FNND01000010">
    <property type="protein sequence ID" value="SDX17186.1"/>
    <property type="molecule type" value="Genomic_DNA"/>
</dbReference>
<evidence type="ECO:0000259" key="1">
    <source>
        <dbReference type="Pfam" id="PF14213"/>
    </source>
</evidence>